<name>A0ACC2UIP2_9FUNG</name>
<accession>A0ACC2UIP2</accession>
<proteinExistence type="predicted"/>
<evidence type="ECO:0000313" key="1">
    <source>
        <dbReference type="EMBL" id="KAJ9086918.1"/>
    </source>
</evidence>
<comment type="caution">
    <text evidence="1">The sequence shown here is derived from an EMBL/GenBank/DDBJ whole genome shotgun (WGS) entry which is preliminary data.</text>
</comment>
<reference evidence="1" key="1">
    <citation type="submission" date="2022-04" db="EMBL/GenBank/DDBJ databases">
        <title>Genome of the entomopathogenic fungus Entomophthora muscae.</title>
        <authorList>
            <person name="Elya C."/>
            <person name="Lovett B.R."/>
            <person name="Lee E."/>
            <person name="Macias A.M."/>
            <person name="Hajek A.E."/>
            <person name="De Bivort B.L."/>
            <person name="Kasson M.T."/>
            <person name="De Fine Licht H.H."/>
            <person name="Stajich J.E."/>
        </authorList>
    </citation>
    <scope>NUCLEOTIDE SEQUENCE</scope>
    <source>
        <strain evidence="1">Berkeley</strain>
    </source>
</reference>
<dbReference type="Proteomes" id="UP001165960">
    <property type="component" value="Unassembled WGS sequence"/>
</dbReference>
<organism evidence="1 2">
    <name type="scientific">Entomophthora muscae</name>
    <dbReference type="NCBI Taxonomy" id="34485"/>
    <lineage>
        <taxon>Eukaryota</taxon>
        <taxon>Fungi</taxon>
        <taxon>Fungi incertae sedis</taxon>
        <taxon>Zoopagomycota</taxon>
        <taxon>Entomophthoromycotina</taxon>
        <taxon>Entomophthoromycetes</taxon>
        <taxon>Entomophthorales</taxon>
        <taxon>Entomophthoraceae</taxon>
        <taxon>Entomophthora</taxon>
    </lineage>
</organism>
<evidence type="ECO:0000313" key="2">
    <source>
        <dbReference type="Proteomes" id="UP001165960"/>
    </source>
</evidence>
<gene>
    <name evidence="1" type="ORF">DSO57_1038575</name>
</gene>
<protein>
    <submittedName>
        <fullName evidence="1">Uncharacterized protein</fullName>
    </submittedName>
</protein>
<keyword evidence="2" id="KW-1185">Reference proteome</keyword>
<sequence length="91" mass="10160">MAFYNKCQHGHFYILTFEFSLLHSNSRFCHCCTPIEEDIKNPPIVPTVLNLGNSLCLVAYPMGTPDLEQVMAVALGIAREGTIPCLQLQFS</sequence>
<dbReference type="EMBL" id="QTSX02000503">
    <property type="protein sequence ID" value="KAJ9086918.1"/>
    <property type="molecule type" value="Genomic_DNA"/>
</dbReference>